<feature type="signal peptide" evidence="1">
    <location>
        <begin position="1"/>
        <end position="21"/>
    </location>
</feature>
<name>A0A143PUG2_LUTPR</name>
<evidence type="ECO:0000313" key="3">
    <source>
        <dbReference type="Proteomes" id="UP000076079"/>
    </source>
</evidence>
<evidence type="ECO:0000313" key="2">
    <source>
        <dbReference type="EMBL" id="AMY11818.1"/>
    </source>
</evidence>
<feature type="chain" id="PRO_5007511976" description="DUF4126 domain-containing protein" evidence="1">
    <location>
        <begin position="22"/>
        <end position="134"/>
    </location>
</feature>
<keyword evidence="3" id="KW-1185">Reference proteome</keyword>
<accession>A0A143PUG2</accession>
<evidence type="ECO:0000256" key="1">
    <source>
        <dbReference type="SAM" id="SignalP"/>
    </source>
</evidence>
<dbReference type="RefSeq" id="WP_110173333.1">
    <property type="nucleotide sequence ID" value="NZ_CP015136.1"/>
</dbReference>
<dbReference type="AlphaFoldDB" id="A0A143PUG2"/>
<dbReference type="Proteomes" id="UP000076079">
    <property type="component" value="Chromosome"/>
</dbReference>
<dbReference type="EMBL" id="CP015136">
    <property type="protein sequence ID" value="AMY11818.1"/>
    <property type="molecule type" value="Genomic_DNA"/>
</dbReference>
<protein>
    <recommendedName>
        <fullName evidence="4">DUF4126 domain-containing protein</fullName>
    </recommendedName>
</protein>
<sequence length="134" mass="13379" precursor="true">MNRAILTKLLALSAVTGVRSMAGLAALASARGGPAKPALLVVAATEMFADKSPSIGNRIDPLPLGARALIGGAIGVLVAREAGERVVLGAVLGATTAVVATQIAYDVRRRLPVPSAAGGLLEDALVVAVASRYA</sequence>
<evidence type="ECO:0008006" key="4">
    <source>
        <dbReference type="Google" id="ProtNLM"/>
    </source>
</evidence>
<dbReference type="KEGG" id="abac:LuPra_05083"/>
<organism evidence="2 3">
    <name type="scientific">Luteitalea pratensis</name>
    <dbReference type="NCBI Taxonomy" id="1855912"/>
    <lineage>
        <taxon>Bacteria</taxon>
        <taxon>Pseudomonadati</taxon>
        <taxon>Acidobacteriota</taxon>
        <taxon>Vicinamibacteria</taxon>
        <taxon>Vicinamibacterales</taxon>
        <taxon>Vicinamibacteraceae</taxon>
        <taxon>Luteitalea</taxon>
    </lineage>
</organism>
<gene>
    <name evidence="2" type="ORF">LuPra_05083</name>
</gene>
<keyword evidence="1" id="KW-0732">Signal</keyword>
<dbReference type="STRING" id="1855912.LuPra_05083"/>
<reference evidence="3" key="2">
    <citation type="submission" date="2016-04" db="EMBL/GenBank/DDBJ databases">
        <title>First Complete Genome Sequence of a Subdivision 6 Acidobacterium.</title>
        <authorList>
            <person name="Huang S."/>
            <person name="Vieira S."/>
            <person name="Bunk B."/>
            <person name="Riedel T."/>
            <person name="Sproeer C."/>
            <person name="Overmann J."/>
        </authorList>
    </citation>
    <scope>NUCLEOTIDE SEQUENCE [LARGE SCALE GENOMIC DNA]</scope>
    <source>
        <strain evidence="3">DSM 100886 HEG_-6_39</strain>
    </source>
</reference>
<reference evidence="2 3" key="1">
    <citation type="journal article" date="2016" name="Genome Announc.">
        <title>First Complete Genome Sequence of a Subdivision 6 Acidobacterium Strain.</title>
        <authorList>
            <person name="Huang S."/>
            <person name="Vieira S."/>
            <person name="Bunk B."/>
            <person name="Riedel T."/>
            <person name="Sproer C."/>
            <person name="Overmann J."/>
        </authorList>
    </citation>
    <scope>NUCLEOTIDE SEQUENCE [LARGE SCALE GENOMIC DNA]</scope>
    <source>
        <strain evidence="3">DSM 100886 HEG_-6_39</strain>
    </source>
</reference>
<proteinExistence type="predicted"/>